<dbReference type="AlphaFoldDB" id="A0A318UFZ4"/>
<evidence type="ECO:0000256" key="2">
    <source>
        <dbReference type="ARBA" id="ARBA00023015"/>
    </source>
</evidence>
<dbReference type="InterPro" id="IPR013324">
    <property type="entry name" value="RNA_pol_sigma_r3/r4-like"/>
</dbReference>
<dbReference type="SUPFAM" id="SSF88946">
    <property type="entry name" value="Sigma2 domain of RNA polymerase sigma factors"/>
    <property type="match status" value="1"/>
</dbReference>
<organism evidence="7 8">
    <name type="scientific">Pedobacter nutrimenti</name>
    <dbReference type="NCBI Taxonomy" id="1241337"/>
    <lineage>
        <taxon>Bacteria</taxon>
        <taxon>Pseudomonadati</taxon>
        <taxon>Bacteroidota</taxon>
        <taxon>Sphingobacteriia</taxon>
        <taxon>Sphingobacteriales</taxon>
        <taxon>Sphingobacteriaceae</taxon>
        <taxon>Pedobacter</taxon>
    </lineage>
</organism>
<evidence type="ECO:0000313" key="8">
    <source>
        <dbReference type="Proteomes" id="UP000248198"/>
    </source>
</evidence>
<evidence type="ECO:0000313" key="7">
    <source>
        <dbReference type="EMBL" id="PYF74287.1"/>
    </source>
</evidence>
<dbReference type="RefSeq" id="WP_110831459.1">
    <property type="nucleotide sequence ID" value="NZ_QKLU01000004.1"/>
</dbReference>
<dbReference type="InterPro" id="IPR036388">
    <property type="entry name" value="WH-like_DNA-bd_sf"/>
</dbReference>
<dbReference type="NCBIfam" id="TIGR02937">
    <property type="entry name" value="sigma70-ECF"/>
    <property type="match status" value="1"/>
</dbReference>
<dbReference type="PANTHER" id="PTHR43133">
    <property type="entry name" value="RNA POLYMERASE ECF-TYPE SIGMA FACTO"/>
    <property type="match status" value="1"/>
</dbReference>
<dbReference type="InterPro" id="IPR014284">
    <property type="entry name" value="RNA_pol_sigma-70_dom"/>
</dbReference>
<evidence type="ECO:0000256" key="5">
    <source>
        <dbReference type="ARBA" id="ARBA00023163"/>
    </source>
</evidence>
<dbReference type="Pfam" id="PF04542">
    <property type="entry name" value="Sigma70_r2"/>
    <property type="match status" value="1"/>
</dbReference>
<comment type="caution">
    <text evidence="7">The sequence shown here is derived from an EMBL/GenBank/DDBJ whole genome shotgun (WGS) entry which is preliminary data.</text>
</comment>
<keyword evidence="3" id="KW-0731">Sigma factor</keyword>
<dbReference type="Gene3D" id="1.10.10.10">
    <property type="entry name" value="Winged helix-like DNA-binding domain superfamily/Winged helix DNA-binding domain"/>
    <property type="match status" value="1"/>
</dbReference>
<keyword evidence="2" id="KW-0805">Transcription regulation</keyword>
<keyword evidence="5" id="KW-0804">Transcription</keyword>
<evidence type="ECO:0000256" key="3">
    <source>
        <dbReference type="ARBA" id="ARBA00023082"/>
    </source>
</evidence>
<evidence type="ECO:0000256" key="1">
    <source>
        <dbReference type="ARBA" id="ARBA00010641"/>
    </source>
</evidence>
<dbReference type="InterPro" id="IPR007627">
    <property type="entry name" value="RNA_pol_sigma70_r2"/>
</dbReference>
<dbReference type="EMBL" id="QKLU01000004">
    <property type="protein sequence ID" value="PYF74287.1"/>
    <property type="molecule type" value="Genomic_DNA"/>
</dbReference>
<dbReference type="GO" id="GO:0016987">
    <property type="term" value="F:sigma factor activity"/>
    <property type="evidence" value="ECO:0007669"/>
    <property type="project" value="UniProtKB-KW"/>
</dbReference>
<evidence type="ECO:0000259" key="6">
    <source>
        <dbReference type="Pfam" id="PF04542"/>
    </source>
</evidence>
<dbReference type="InterPro" id="IPR013325">
    <property type="entry name" value="RNA_pol_sigma_r2"/>
</dbReference>
<evidence type="ECO:0000256" key="4">
    <source>
        <dbReference type="ARBA" id="ARBA00023125"/>
    </source>
</evidence>
<dbReference type="GO" id="GO:0006352">
    <property type="term" value="P:DNA-templated transcription initiation"/>
    <property type="evidence" value="ECO:0007669"/>
    <property type="project" value="InterPro"/>
</dbReference>
<dbReference type="InterPro" id="IPR039425">
    <property type="entry name" value="RNA_pol_sigma-70-like"/>
</dbReference>
<dbReference type="Proteomes" id="UP000248198">
    <property type="component" value="Unassembled WGS sequence"/>
</dbReference>
<sequence length="198" mass="23364">MQSDKTANPASTRSLNPNQWVINYADYLYRYAIVRINQEEQCRDLVQETFLAALEKADQFEGRSTEKTWLTAILRNKIIDLYRKKSSGLAPKDEVRHHEVLQEDFFDAENGHWNVEHQPKAFAAQPDEVIQNREFNHILQMCMKKLPALWFAVFSMKHMDEEQTEVICTELKLSHSNFWVIIHRAKLSLRACLEKNWI</sequence>
<keyword evidence="4" id="KW-0238">DNA-binding</keyword>
<accession>A0A318UFZ4</accession>
<feature type="domain" description="RNA polymerase sigma-70 region 2" evidence="6">
    <location>
        <begin position="24"/>
        <end position="86"/>
    </location>
</feature>
<protein>
    <submittedName>
        <fullName evidence="7">RNA polymerase sigma-70 factor (ECF subfamily)</fullName>
    </submittedName>
</protein>
<dbReference type="SUPFAM" id="SSF88659">
    <property type="entry name" value="Sigma3 and sigma4 domains of RNA polymerase sigma factors"/>
    <property type="match status" value="1"/>
</dbReference>
<name>A0A318UFZ4_9SPHI</name>
<dbReference type="GO" id="GO:0003677">
    <property type="term" value="F:DNA binding"/>
    <property type="evidence" value="ECO:0007669"/>
    <property type="project" value="UniProtKB-KW"/>
</dbReference>
<gene>
    <name evidence="7" type="ORF">B0O44_104458</name>
</gene>
<dbReference type="OrthoDB" id="9782108at2"/>
<dbReference type="PANTHER" id="PTHR43133:SF8">
    <property type="entry name" value="RNA POLYMERASE SIGMA FACTOR HI_1459-RELATED"/>
    <property type="match status" value="1"/>
</dbReference>
<comment type="similarity">
    <text evidence="1">Belongs to the sigma-70 factor family. ECF subfamily.</text>
</comment>
<keyword evidence="8" id="KW-1185">Reference proteome</keyword>
<proteinExistence type="inferred from homology"/>
<dbReference type="Gene3D" id="1.10.1740.10">
    <property type="match status" value="1"/>
</dbReference>
<reference evidence="7 8" key="1">
    <citation type="submission" date="2018-06" db="EMBL/GenBank/DDBJ databases">
        <title>Genomic Encyclopedia of Archaeal and Bacterial Type Strains, Phase II (KMG-II): from individual species to whole genera.</title>
        <authorList>
            <person name="Goeker M."/>
        </authorList>
    </citation>
    <scope>NUCLEOTIDE SEQUENCE [LARGE SCALE GENOMIC DNA]</scope>
    <source>
        <strain evidence="7 8">DSM 27372</strain>
    </source>
</reference>